<proteinExistence type="inferred from homology"/>
<keyword evidence="6" id="KW-1185">Reference proteome</keyword>
<dbReference type="RefSeq" id="WP_078696615.1">
    <property type="nucleotide sequence ID" value="NZ_FUYH01000010.1"/>
</dbReference>
<feature type="coiled-coil region" evidence="4">
    <location>
        <begin position="35"/>
        <end position="66"/>
    </location>
</feature>
<dbReference type="GO" id="GO:0046961">
    <property type="term" value="F:proton-transporting ATPase activity, rotational mechanism"/>
    <property type="evidence" value="ECO:0007669"/>
    <property type="project" value="InterPro"/>
</dbReference>
<accession>A0A1T4XLX9</accession>
<dbReference type="InterPro" id="IPR038495">
    <property type="entry name" value="ATPase_E_C"/>
</dbReference>
<keyword evidence="3" id="KW-0406">Ion transport</keyword>
<dbReference type="OrthoDB" id="1725377at2"/>
<dbReference type="Proteomes" id="UP000190105">
    <property type="component" value="Unassembled WGS sequence"/>
</dbReference>
<evidence type="ECO:0000313" key="5">
    <source>
        <dbReference type="EMBL" id="SKA90537.1"/>
    </source>
</evidence>
<dbReference type="Pfam" id="PF01991">
    <property type="entry name" value="vATP-synt_E"/>
    <property type="match status" value="1"/>
</dbReference>
<organism evidence="5 6">
    <name type="scientific">Caloramator quimbayensis</name>
    <dbReference type="NCBI Taxonomy" id="1147123"/>
    <lineage>
        <taxon>Bacteria</taxon>
        <taxon>Bacillati</taxon>
        <taxon>Bacillota</taxon>
        <taxon>Clostridia</taxon>
        <taxon>Eubacteriales</taxon>
        <taxon>Clostridiaceae</taxon>
        <taxon>Caloramator</taxon>
    </lineage>
</organism>
<dbReference type="GO" id="GO:0033178">
    <property type="term" value="C:proton-transporting two-sector ATPase complex, catalytic domain"/>
    <property type="evidence" value="ECO:0007669"/>
    <property type="project" value="InterPro"/>
</dbReference>
<dbReference type="STRING" id="1147123.SAMN05443428_11086"/>
<name>A0A1T4XLX9_9CLOT</name>
<sequence length="200" mass="24069">MITIEEKLNLFTKLIYDKIEKENESLLKKFNLEYGNLLDEKKKEFQKQAEQLRKENEKDIEKQKLQIISKAKIEEKKIILEKRKEIFDEVLDSLIVYCKNFTNNDEYKDMLLNDLNKVLKEMDSINNFEITITYKDYKRYKDVILNMFNDKNIEFNEDDDLLGGFIITDKEKNIRIDMSMKNRILNSKEIIGEKLFEALQ</sequence>
<dbReference type="Gene3D" id="3.30.2320.30">
    <property type="entry name" value="ATP synthase, E subunit, C-terminal"/>
    <property type="match status" value="1"/>
</dbReference>
<keyword evidence="4" id="KW-0175">Coiled coil</keyword>
<evidence type="ECO:0000256" key="3">
    <source>
        <dbReference type="ARBA" id="ARBA00023065"/>
    </source>
</evidence>
<evidence type="ECO:0000256" key="2">
    <source>
        <dbReference type="ARBA" id="ARBA00022448"/>
    </source>
</evidence>
<evidence type="ECO:0000256" key="1">
    <source>
        <dbReference type="ARBA" id="ARBA00005901"/>
    </source>
</evidence>
<evidence type="ECO:0000313" key="6">
    <source>
        <dbReference type="Proteomes" id="UP000190105"/>
    </source>
</evidence>
<protein>
    <submittedName>
        <fullName evidence="5">V/A-type H+-transporting ATPase subunit E</fullName>
    </submittedName>
</protein>
<keyword evidence="2" id="KW-0813">Transport</keyword>
<dbReference type="InterPro" id="IPR002842">
    <property type="entry name" value="ATPase_V1_Esu"/>
</dbReference>
<evidence type="ECO:0000256" key="4">
    <source>
        <dbReference type="SAM" id="Coils"/>
    </source>
</evidence>
<dbReference type="SUPFAM" id="SSF160527">
    <property type="entry name" value="V-type ATPase subunit E-like"/>
    <property type="match status" value="1"/>
</dbReference>
<dbReference type="AlphaFoldDB" id="A0A1T4XLX9"/>
<gene>
    <name evidence="5" type="ORF">SAMN05443428_11086</name>
</gene>
<comment type="similarity">
    <text evidence="1">Belongs to the V-ATPase E subunit family.</text>
</comment>
<dbReference type="EMBL" id="FUYH01000010">
    <property type="protein sequence ID" value="SKA90537.1"/>
    <property type="molecule type" value="Genomic_DNA"/>
</dbReference>
<reference evidence="6" key="1">
    <citation type="submission" date="2017-02" db="EMBL/GenBank/DDBJ databases">
        <authorList>
            <person name="Varghese N."/>
            <person name="Submissions S."/>
        </authorList>
    </citation>
    <scope>NUCLEOTIDE SEQUENCE [LARGE SCALE GENOMIC DNA]</scope>
    <source>
        <strain evidence="6">USBA 833</strain>
    </source>
</reference>